<comment type="caution">
    <text evidence="2">The sequence shown here is derived from an EMBL/GenBank/DDBJ whole genome shotgun (WGS) entry which is preliminary data.</text>
</comment>
<sequence length="99" mass="11395">MAKTNGFNLEQVAFQDTNKIRLLIAFVIVVYILAIQQGILQQKKETVRQIRYSNGTTYRAVSIFRDGLYRLKEKVGSVGVFRTYLEQITPKKSNLIKIV</sequence>
<evidence type="ECO:0000313" key="2">
    <source>
        <dbReference type="EMBL" id="MDJ1493051.1"/>
    </source>
</evidence>
<proteinExistence type="predicted"/>
<keyword evidence="1" id="KW-1133">Transmembrane helix</keyword>
<accession>A0ABT7CH26</accession>
<gene>
    <name evidence="2" type="ORF">QNI19_08915</name>
</gene>
<dbReference type="EMBL" id="JASJOT010000004">
    <property type="protein sequence ID" value="MDJ1493051.1"/>
    <property type="molecule type" value="Genomic_DNA"/>
</dbReference>
<protein>
    <recommendedName>
        <fullName evidence="4">Transposase</fullName>
    </recommendedName>
</protein>
<dbReference type="RefSeq" id="WP_313994771.1">
    <property type="nucleotide sequence ID" value="NZ_JASJOT010000004.1"/>
</dbReference>
<evidence type="ECO:0008006" key="4">
    <source>
        <dbReference type="Google" id="ProtNLM"/>
    </source>
</evidence>
<organism evidence="2 3">
    <name type="scientific">Xanthocytophaga flava</name>
    <dbReference type="NCBI Taxonomy" id="3048013"/>
    <lineage>
        <taxon>Bacteria</taxon>
        <taxon>Pseudomonadati</taxon>
        <taxon>Bacteroidota</taxon>
        <taxon>Cytophagia</taxon>
        <taxon>Cytophagales</taxon>
        <taxon>Rhodocytophagaceae</taxon>
        <taxon>Xanthocytophaga</taxon>
    </lineage>
</organism>
<feature type="transmembrane region" description="Helical" evidence="1">
    <location>
        <begin position="20"/>
        <end position="40"/>
    </location>
</feature>
<keyword evidence="1" id="KW-0812">Transmembrane</keyword>
<name>A0ABT7CH26_9BACT</name>
<evidence type="ECO:0000256" key="1">
    <source>
        <dbReference type="SAM" id="Phobius"/>
    </source>
</evidence>
<keyword evidence="3" id="KW-1185">Reference proteome</keyword>
<dbReference type="Proteomes" id="UP001228581">
    <property type="component" value="Unassembled WGS sequence"/>
</dbReference>
<evidence type="ECO:0000313" key="3">
    <source>
        <dbReference type="Proteomes" id="UP001228581"/>
    </source>
</evidence>
<reference evidence="2 3" key="1">
    <citation type="submission" date="2023-05" db="EMBL/GenBank/DDBJ databases">
        <authorList>
            <person name="Zhang X."/>
        </authorList>
    </citation>
    <scope>NUCLEOTIDE SEQUENCE [LARGE SCALE GENOMIC DNA]</scope>
    <source>
        <strain evidence="2 3">DM2B3-1</strain>
    </source>
</reference>
<keyword evidence="1" id="KW-0472">Membrane</keyword>